<reference evidence="4" key="2">
    <citation type="submission" date="2019-01" db="EMBL/GenBank/DDBJ databases">
        <title>Genome sequence of Desulfonema ishimotonii strain Tokyo 01.</title>
        <authorList>
            <person name="Fukui M."/>
        </authorList>
    </citation>
    <scope>NUCLEOTIDE SEQUENCE [LARGE SCALE GENOMIC DNA]</scope>
    <source>
        <strain evidence="4">Tokyo 01</strain>
    </source>
</reference>
<keyword evidence="1" id="KW-0808">Transferase</keyword>
<dbReference type="RefSeq" id="WP_124330547.1">
    <property type="nucleotide sequence ID" value="NZ_BEXT01000001.1"/>
</dbReference>
<organism evidence="3 4">
    <name type="scientific">Desulfonema ishimotonii</name>
    <dbReference type="NCBI Taxonomy" id="45657"/>
    <lineage>
        <taxon>Bacteria</taxon>
        <taxon>Pseudomonadati</taxon>
        <taxon>Thermodesulfobacteriota</taxon>
        <taxon>Desulfobacteria</taxon>
        <taxon>Desulfobacterales</taxon>
        <taxon>Desulfococcaceae</taxon>
        <taxon>Desulfonema</taxon>
    </lineage>
</organism>
<keyword evidence="4" id="KW-1185">Reference proteome</keyword>
<reference evidence="4" key="1">
    <citation type="submission" date="2017-11" db="EMBL/GenBank/DDBJ databases">
        <authorList>
            <person name="Watanabe M."/>
            <person name="Kojima H."/>
        </authorList>
    </citation>
    <scope>NUCLEOTIDE SEQUENCE [LARGE SCALE GENOMIC DNA]</scope>
    <source>
        <strain evidence="4">Tokyo 01</strain>
    </source>
</reference>
<dbReference type="Pfam" id="PF13581">
    <property type="entry name" value="HATPase_c_2"/>
    <property type="match status" value="1"/>
</dbReference>
<dbReference type="AlphaFoldDB" id="A0A401G2M9"/>
<dbReference type="CDD" id="cd16936">
    <property type="entry name" value="HATPase_RsbW-like"/>
    <property type="match status" value="1"/>
</dbReference>
<keyword evidence="3" id="KW-0067">ATP-binding</keyword>
<sequence length="147" mass="16543">MTDKEMIFALHNDLADLNRLEQKLDAFGRAHGICQKSVFEVNLALDELFTNIVHCGYRDETSHRIHFSISLNDDELSVTIEDDGIPFNPLPAHRPEICCPIEERQIGGLGIHLVKQMTDDISYVRAGGKNRLTIKKSVVRNRSSAEG</sequence>
<name>A0A401G2M9_9BACT</name>
<evidence type="ECO:0000313" key="4">
    <source>
        <dbReference type="Proteomes" id="UP000288096"/>
    </source>
</evidence>
<evidence type="ECO:0000256" key="1">
    <source>
        <dbReference type="ARBA" id="ARBA00022527"/>
    </source>
</evidence>
<protein>
    <submittedName>
        <fullName evidence="3">ATP-binding protein</fullName>
    </submittedName>
</protein>
<gene>
    <name evidence="3" type="ORF">DENIS_4478</name>
</gene>
<dbReference type="PANTHER" id="PTHR35526">
    <property type="entry name" value="ANTI-SIGMA-F FACTOR RSBW-RELATED"/>
    <property type="match status" value="1"/>
</dbReference>
<dbReference type="EMBL" id="BEXT01000001">
    <property type="protein sequence ID" value="GBC63484.1"/>
    <property type="molecule type" value="Genomic_DNA"/>
</dbReference>
<dbReference type="InterPro" id="IPR003594">
    <property type="entry name" value="HATPase_dom"/>
</dbReference>
<evidence type="ECO:0000259" key="2">
    <source>
        <dbReference type="Pfam" id="PF13581"/>
    </source>
</evidence>
<keyword evidence="3" id="KW-0547">Nucleotide-binding</keyword>
<dbReference type="GO" id="GO:0005524">
    <property type="term" value="F:ATP binding"/>
    <property type="evidence" value="ECO:0007669"/>
    <property type="project" value="UniProtKB-KW"/>
</dbReference>
<proteinExistence type="predicted"/>
<dbReference type="OrthoDB" id="9792240at2"/>
<keyword evidence="1" id="KW-0723">Serine/threonine-protein kinase</keyword>
<dbReference type="PANTHER" id="PTHR35526:SF6">
    <property type="entry name" value="SLR1861 PROTEIN"/>
    <property type="match status" value="1"/>
</dbReference>
<dbReference type="SUPFAM" id="SSF55874">
    <property type="entry name" value="ATPase domain of HSP90 chaperone/DNA topoisomerase II/histidine kinase"/>
    <property type="match status" value="1"/>
</dbReference>
<comment type="caution">
    <text evidence="3">The sequence shown here is derived from an EMBL/GenBank/DDBJ whole genome shotgun (WGS) entry which is preliminary data.</text>
</comment>
<accession>A0A401G2M9</accession>
<dbReference type="InterPro" id="IPR050267">
    <property type="entry name" value="Anti-sigma-factor_SerPK"/>
</dbReference>
<dbReference type="Proteomes" id="UP000288096">
    <property type="component" value="Unassembled WGS sequence"/>
</dbReference>
<evidence type="ECO:0000313" key="3">
    <source>
        <dbReference type="EMBL" id="GBC63484.1"/>
    </source>
</evidence>
<feature type="domain" description="Histidine kinase/HSP90-like ATPase" evidence="2">
    <location>
        <begin position="12"/>
        <end position="136"/>
    </location>
</feature>
<dbReference type="GO" id="GO:0004674">
    <property type="term" value="F:protein serine/threonine kinase activity"/>
    <property type="evidence" value="ECO:0007669"/>
    <property type="project" value="UniProtKB-KW"/>
</dbReference>
<dbReference type="Gene3D" id="3.30.565.10">
    <property type="entry name" value="Histidine kinase-like ATPase, C-terminal domain"/>
    <property type="match status" value="1"/>
</dbReference>
<keyword evidence="1" id="KW-0418">Kinase</keyword>
<dbReference type="InterPro" id="IPR036890">
    <property type="entry name" value="HATPase_C_sf"/>
</dbReference>